<keyword evidence="4 6" id="KW-1133">Transmembrane helix</keyword>
<keyword evidence="5 6" id="KW-0472">Membrane</keyword>
<feature type="transmembrane region" description="Helical" evidence="6">
    <location>
        <begin position="288"/>
        <end position="305"/>
    </location>
</feature>
<reference evidence="7 8" key="1">
    <citation type="submission" date="2018-07" db="EMBL/GenBank/DDBJ databases">
        <title>Genomic Encyclopedia of Type Strains, Phase III (KMG-III): the genomes of soil and plant-associated and newly described type strains.</title>
        <authorList>
            <person name="Whitman W."/>
        </authorList>
    </citation>
    <scope>NUCLEOTIDE SEQUENCE [LARGE SCALE GENOMIC DNA]</scope>
    <source>
        <strain evidence="7 8">CECT 8488</strain>
    </source>
</reference>
<dbReference type="InterPro" id="IPR044878">
    <property type="entry name" value="UbiA_sf"/>
</dbReference>
<feature type="transmembrane region" description="Helical" evidence="6">
    <location>
        <begin position="90"/>
        <end position="114"/>
    </location>
</feature>
<dbReference type="RefSeq" id="WP_115935899.1">
    <property type="nucleotide sequence ID" value="NZ_QRDW01000002.1"/>
</dbReference>
<dbReference type="Proteomes" id="UP000256845">
    <property type="component" value="Unassembled WGS sequence"/>
</dbReference>
<evidence type="ECO:0000256" key="1">
    <source>
        <dbReference type="ARBA" id="ARBA00004141"/>
    </source>
</evidence>
<feature type="transmembrane region" description="Helical" evidence="6">
    <location>
        <begin position="251"/>
        <end position="267"/>
    </location>
</feature>
<evidence type="ECO:0000256" key="4">
    <source>
        <dbReference type="ARBA" id="ARBA00022989"/>
    </source>
</evidence>
<keyword evidence="8" id="KW-1185">Reference proteome</keyword>
<dbReference type="EMBL" id="QRDW01000002">
    <property type="protein sequence ID" value="RED52361.1"/>
    <property type="molecule type" value="Genomic_DNA"/>
</dbReference>
<dbReference type="CDD" id="cd13963">
    <property type="entry name" value="PT_UbiA_2"/>
    <property type="match status" value="1"/>
</dbReference>
<evidence type="ECO:0000256" key="6">
    <source>
        <dbReference type="SAM" id="Phobius"/>
    </source>
</evidence>
<dbReference type="AlphaFoldDB" id="A0A3D9HSN6"/>
<dbReference type="PANTHER" id="PTHR11048:SF5">
    <property type="entry name" value="DECAPRENYL-PHOSPHATE PHOSPHORIBOSYLTRANSFERASE"/>
    <property type="match status" value="1"/>
</dbReference>
<comment type="caution">
    <text evidence="7">The sequence shown here is derived from an EMBL/GenBank/DDBJ whole genome shotgun (WGS) entry which is preliminary data.</text>
</comment>
<sequence>MEDGSAAAKPETASLLRACIQVVRPHQWVKNIFILAPLFFSHQLLNWESLQASAQAFLFFSLLSSAVYILNDITDRKSDRLAPNKSKRPLANGTLSLTLALCLLTACLAAAALIGSLSDFAKDCLIWGGLYGLINIAYNAGMKQIPILEKFLVSSGYVIRILLGSAAIGQTPSFWILFTTASVSFLLVAGKRRDDLAMIEREGLPLSMRPVLAHYSRAFLDQVIMIAASVTIMTYLLFCMSDYAIHRYGESFAFSAVFVVFGVLRYVQITQLGRGADAPTTLVMQDGILRISILLWSGYVAYIAYG</sequence>
<organism evidence="7 8">
    <name type="scientific">Aestuariispira insulae</name>
    <dbReference type="NCBI Taxonomy" id="1461337"/>
    <lineage>
        <taxon>Bacteria</taxon>
        <taxon>Pseudomonadati</taxon>
        <taxon>Pseudomonadota</taxon>
        <taxon>Alphaproteobacteria</taxon>
        <taxon>Rhodospirillales</taxon>
        <taxon>Kiloniellaceae</taxon>
        <taxon>Aestuariispira</taxon>
    </lineage>
</organism>
<proteinExistence type="predicted"/>
<evidence type="ECO:0000256" key="3">
    <source>
        <dbReference type="ARBA" id="ARBA00022692"/>
    </source>
</evidence>
<evidence type="ECO:0000256" key="2">
    <source>
        <dbReference type="ARBA" id="ARBA00022475"/>
    </source>
</evidence>
<dbReference type="OrthoDB" id="9803632at2"/>
<dbReference type="GO" id="GO:0016765">
    <property type="term" value="F:transferase activity, transferring alkyl or aryl (other than methyl) groups"/>
    <property type="evidence" value="ECO:0007669"/>
    <property type="project" value="InterPro"/>
</dbReference>
<evidence type="ECO:0000313" key="8">
    <source>
        <dbReference type="Proteomes" id="UP000256845"/>
    </source>
</evidence>
<feature type="transmembrane region" description="Helical" evidence="6">
    <location>
        <begin position="120"/>
        <end position="139"/>
    </location>
</feature>
<feature type="transmembrane region" description="Helical" evidence="6">
    <location>
        <begin position="223"/>
        <end position="245"/>
    </location>
</feature>
<comment type="subcellular location">
    <subcellularLocation>
        <location evidence="1">Membrane</location>
        <topology evidence="1">Multi-pass membrane protein</topology>
    </subcellularLocation>
</comment>
<dbReference type="GO" id="GO:0005886">
    <property type="term" value="C:plasma membrane"/>
    <property type="evidence" value="ECO:0007669"/>
    <property type="project" value="TreeGrafter"/>
</dbReference>
<dbReference type="InterPro" id="IPR039653">
    <property type="entry name" value="Prenyltransferase"/>
</dbReference>
<accession>A0A3D9HSN6</accession>
<keyword evidence="7" id="KW-0808">Transferase</keyword>
<feature type="transmembrane region" description="Helical" evidence="6">
    <location>
        <begin position="52"/>
        <end position="70"/>
    </location>
</feature>
<keyword evidence="2" id="KW-1003">Cell membrane</keyword>
<dbReference type="PANTHER" id="PTHR11048">
    <property type="entry name" value="PRENYLTRANSFERASES"/>
    <property type="match status" value="1"/>
</dbReference>
<protein>
    <submittedName>
        <fullName evidence="7">4-hydroxybenzoate polyprenyltransferase</fullName>
    </submittedName>
</protein>
<dbReference type="GO" id="GO:0009247">
    <property type="term" value="P:glycolipid biosynthetic process"/>
    <property type="evidence" value="ECO:0007669"/>
    <property type="project" value="TreeGrafter"/>
</dbReference>
<keyword evidence="3 6" id="KW-0812">Transmembrane</keyword>
<evidence type="ECO:0000256" key="5">
    <source>
        <dbReference type="ARBA" id="ARBA00023136"/>
    </source>
</evidence>
<gene>
    <name evidence="7" type="ORF">DFP90_102382</name>
</gene>
<dbReference type="Gene3D" id="1.10.357.140">
    <property type="entry name" value="UbiA prenyltransferase"/>
    <property type="match status" value="1"/>
</dbReference>
<dbReference type="InterPro" id="IPR000537">
    <property type="entry name" value="UbiA_prenyltransferase"/>
</dbReference>
<name>A0A3D9HSN6_9PROT</name>
<evidence type="ECO:0000313" key="7">
    <source>
        <dbReference type="EMBL" id="RED52361.1"/>
    </source>
</evidence>
<dbReference type="Pfam" id="PF01040">
    <property type="entry name" value="UbiA"/>
    <property type="match status" value="1"/>
</dbReference>